<dbReference type="InterPro" id="IPR014743">
    <property type="entry name" value="Cl-channel_core"/>
</dbReference>
<feature type="transmembrane region" description="Helical" evidence="9">
    <location>
        <begin position="171"/>
        <end position="195"/>
    </location>
</feature>
<evidence type="ECO:0000256" key="1">
    <source>
        <dbReference type="ARBA" id="ARBA00004141"/>
    </source>
</evidence>
<dbReference type="GO" id="GO:0005769">
    <property type="term" value="C:early endosome"/>
    <property type="evidence" value="ECO:0007669"/>
    <property type="project" value="TreeGrafter"/>
</dbReference>
<dbReference type="AlphaFoldDB" id="A0A2U1IUQ2"/>
<keyword evidence="5 9" id="KW-0406">Ion transport</keyword>
<dbReference type="SMART" id="SM00116">
    <property type="entry name" value="CBS"/>
    <property type="match status" value="1"/>
</dbReference>
<dbReference type="InterPro" id="IPR001807">
    <property type="entry name" value="ClC"/>
</dbReference>
<evidence type="ECO:0000256" key="3">
    <source>
        <dbReference type="ARBA" id="ARBA00022692"/>
    </source>
</evidence>
<keyword evidence="2 9" id="KW-0813">Transport</keyword>
<keyword evidence="7 9" id="KW-0868">Chloride</keyword>
<dbReference type="Pfam" id="PF00571">
    <property type="entry name" value="CBS"/>
    <property type="match status" value="1"/>
</dbReference>
<evidence type="ECO:0000256" key="2">
    <source>
        <dbReference type="ARBA" id="ARBA00022448"/>
    </source>
</evidence>
<feature type="domain" description="CBS" evidence="11">
    <location>
        <begin position="765"/>
        <end position="820"/>
    </location>
</feature>
<proteinExistence type="inferred from homology"/>
<evidence type="ECO:0000256" key="9">
    <source>
        <dbReference type="RuleBase" id="RU361221"/>
    </source>
</evidence>
<evidence type="ECO:0000313" key="13">
    <source>
        <dbReference type="Proteomes" id="UP000245591"/>
    </source>
</evidence>
<comment type="caution">
    <text evidence="9">Lacks conserved residue(s) required for the propagation of feature annotation.</text>
</comment>
<dbReference type="EMBL" id="MBFU01001270">
    <property type="protein sequence ID" value="PVZ96526.1"/>
    <property type="molecule type" value="Genomic_DNA"/>
</dbReference>
<dbReference type="FunFam" id="1.10.3080.10:FF:000011">
    <property type="entry name" value="Chloride channel protein"/>
    <property type="match status" value="1"/>
</dbReference>
<dbReference type="Proteomes" id="UP000245591">
    <property type="component" value="Unassembled WGS sequence"/>
</dbReference>
<comment type="caution">
    <text evidence="12">The sequence shown here is derived from an EMBL/GenBank/DDBJ whole genome shotgun (WGS) entry which is preliminary data.</text>
</comment>
<feature type="transmembrane region" description="Helical" evidence="9">
    <location>
        <begin position="273"/>
        <end position="304"/>
    </location>
</feature>
<reference evidence="12 13" key="1">
    <citation type="journal article" date="2018" name="MBio">
        <title>Comparative Genomics Reveals the Core Gene Toolbox for the Fungus-Insect Symbiosis.</title>
        <authorList>
            <person name="Wang Y."/>
            <person name="Stata M."/>
            <person name="Wang W."/>
            <person name="Stajich J.E."/>
            <person name="White M.M."/>
            <person name="Moncalvo J.M."/>
        </authorList>
    </citation>
    <scope>NUCLEOTIDE SEQUENCE [LARGE SCALE GENOMIC DNA]</scope>
    <source>
        <strain evidence="12 13">AUS-126-30</strain>
    </source>
</reference>
<dbReference type="SUPFAM" id="SSF54631">
    <property type="entry name" value="CBS-domain pair"/>
    <property type="match status" value="1"/>
</dbReference>
<evidence type="ECO:0000256" key="5">
    <source>
        <dbReference type="ARBA" id="ARBA00023065"/>
    </source>
</evidence>
<name>A0A2U1IUQ2_SMIAN</name>
<sequence length="834" mass="92649">MNFLSFGQNRVSEESFHPLQDLSGRTNPDINNNDNTVAAFASWFATGHLQRARYKDFSSMDWIFERYKSRGRKHVMKLHSRTFLGKLNMAFDTSQTWLVLLIVGIVVGTVSSIISINAQWMIDLKDGYCSTGFYLNQRFCCWKNEDFCADWVTWSEVLGVKWSIGEGVIQFLVYIFDAIVFSAIATFLVTFYAPYAAGQGISELKTIISGFIMSEFLSFKTFLIKSVGIVFSVASGLNVGKETALVHIAACSADIFGKFFPKIKQDEAQKRQILSAASAAGISVAFGAPIAGVLFSLEAISYYFPLATMWKSFFCATVAAVTLKYFDPFRNGKLVPFQNVYERTWYSFELFFFIFIGIVGGIVGALIVKINAICVKYRQKSYINKYARGEVVFVAAVTAMVCYTNIFARADAVTLVSNLFTECRDKDKSGLCDTTKDAMNISSLLIAFVLRIVFTSVSCGLAVPTGIFLPSMAIGASFGRALGMTIEHMHRNYPNLSIFSQCQVDVKCVTPAVYALVGAAAVLSGTTRLSVSVVVIMFELTGALVYVLPLMLAVTASTWVSKLLNSNGIFESMIRIHEYPYLEKERDYKMSGLARGIMTPAHDLMFINASDQTLSSLQSLVFTSPTDQQQDRTSTTRSRNRNFSEPGPRNLHSQYQGFPVVSSIDSMLTLGYISTNDLKLGLETALNNSLNDGFSLNTKCYFGSTSEGSSSIDENLSSQGERPSTETNFIDYSQPSTSVIAFGDTSEYLEFDEPGSVYIDLRPYMDHSPVTVFPDTPIDLVIDIFRQLGIRYVLVAKNRVLYGIITKKDVLKIVNKSDISPAQPFLRYLFPSIF</sequence>
<dbReference type="PANTHER" id="PTHR45711:SF6">
    <property type="entry name" value="CHLORIDE CHANNEL PROTEIN"/>
    <property type="match status" value="1"/>
</dbReference>
<keyword evidence="6 9" id="KW-0472">Membrane</keyword>
<dbReference type="SUPFAM" id="SSF81340">
    <property type="entry name" value="Clc chloride channel"/>
    <property type="match status" value="1"/>
</dbReference>
<dbReference type="PROSITE" id="PS51371">
    <property type="entry name" value="CBS"/>
    <property type="match status" value="1"/>
</dbReference>
<dbReference type="GO" id="GO:0005794">
    <property type="term" value="C:Golgi apparatus"/>
    <property type="evidence" value="ECO:0007669"/>
    <property type="project" value="TreeGrafter"/>
</dbReference>
<feature type="region of interest" description="Disordered" evidence="10">
    <location>
        <begin position="624"/>
        <end position="655"/>
    </location>
</feature>
<comment type="similarity">
    <text evidence="9">Belongs to the chloride channel (TC 2.A.49) family.</text>
</comment>
<dbReference type="Gene3D" id="3.90.1280.20">
    <property type="match status" value="1"/>
</dbReference>
<evidence type="ECO:0000256" key="4">
    <source>
        <dbReference type="ARBA" id="ARBA00022989"/>
    </source>
</evidence>
<keyword evidence="4 9" id="KW-1133">Transmembrane helix</keyword>
<dbReference type="Gene3D" id="1.10.3080.10">
    <property type="entry name" value="Clc chloride channel"/>
    <property type="match status" value="1"/>
</dbReference>
<keyword evidence="3 9" id="KW-0812">Transmembrane</keyword>
<feature type="transmembrane region" description="Helical" evidence="9">
    <location>
        <begin position="350"/>
        <end position="370"/>
    </location>
</feature>
<keyword evidence="8" id="KW-0129">CBS domain</keyword>
<evidence type="ECO:0000256" key="7">
    <source>
        <dbReference type="ARBA" id="ARBA00023214"/>
    </source>
</evidence>
<evidence type="ECO:0000256" key="10">
    <source>
        <dbReference type="SAM" id="MobiDB-lite"/>
    </source>
</evidence>
<evidence type="ECO:0000256" key="8">
    <source>
        <dbReference type="PROSITE-ProRule" id="PRU00703"/>
    </source>
</evidence>
<feature type="transmembrane region" description="Helical" evidence="9">
    <location>
        <begin position="444"/>
        <end position="469"/>
    </location>
</feature>
<dbReference type="InterPro" id="IPR000644">
    <property type="entry name" value="CBS_dom"/>
</dbReference>
<dbReference type="GO" id="GO:0005247">
    <property type="term" value="F:voltage-gated chloride channel activity"/>
    <property type="evidence" value="ECO:0007669"/>
    <property type="project" value="TreeGrafter"/>
</dbReference>
<evidence type="ECO:0000313" key="12">
    <source>
        <dbReference type="EMBL" id="PVZ96526.1"/>
    </source>
</evidence>
<evidence type="ECO:0000256" key="6">
    <source>
        <dbReference type="ARBA" id="ARBA00023136"/>
    </source>
</evidence>
<feature type="compositionally biased region" description="Low complexity" evidence="10">
    <location>
        <begin position="626"/>
        <end position="637"/>
    </location>
</feature>
<feature type="transmembrane region" description="Helical" evidence="9">
    <location>
        <begin position="96"/>
        <end position="116"/>
    </location>
</feature>
<organism evidence="12 13">
    <name type="scientific">Smittium angustum</name>
    <dbReference type="NCBI Taxonomy" id="133377"/>
    <lineage>
        <taxon>Eukaryota</taxon>
        <taxon>Fungi</taxon>
        <taxon>Fungi incertae sedis</taxon>
        <taxon>Zoopagomycota</taxon>
        <taxon>Kickxellomycotina</taxon>
        <taxon>Harpellomycetes</taxon>
        <taxon>Harpellales</taxon>
        <taxon>Legeriomycetaceae</taxon>
        <taxon>Smittium</taxon>
    </lineage>
</organism>
<feature type="transmembrane region" description="Helical" evidence="9">
    <location>
        <begin position="391"/>
        <end position="410"/>
    </location>
</feature>
<dbReference type="InterPro" id="IPR046342">
    <property type="entry name" value="CBS_dom_sf"/>
</dbReference>
<dbReference type="Gene3D" id="3.10.580.20">
    <property type="match status" value="1"/>
</dbReference>
<dbReference type="Pfam" id="PF00654">
    <property type="entry name" value="Voltage_CLC"/>
    <property type="match status" value="1"/>
</dbReference>
<protein>
    <recommendedName>
        <fullName evidence="9">Chloride channel protein</fullName>
    </recommendedName>
</protein>
<keyword evidence="13" id="KW-1185">Reference proteome</keyword>
<dbReference type="GO" id="GO:0005886">
    <property type="term" value="C:plasma membrane"/>
    <property type="evidence" value="ECO:0007669"/>
    <property type="project" value="TreeGrafter"/>
</dbReference>
<dbReference type="PANTHER" id="PTHR45711">
    <property type="entry name" value="CHLORIDE CHANNEL PROTEIN"/>
    <property type="match status" value="1"/>
</dbReference>
<comment type="subcellular location">
    <subcellularLocation>
        <location evidence="1 9">Membrane</location>
        <topology evidence="1 9">Multi-pass membrane protein</topology>
    </subcellularLocation>
</comment>
<evidence type="ECO:0000259" key="11">
    <source>
        <dbReference type="PROSITE" id="PS51371"/>
    </source>
</evidence>
<gene>
    <name evidence="12" type="ORF">BB558_007554</name>
</gene>
<dbReference type="PRINTS" id="PR00762">
    <property type="entry name" value="CLCHANNEL"/>
</dbReference>
<dbReference type="CDD" id="cd03684">
    <property type="entry name" value="ClC_3_like"/>
    <property type="match status" value="1"/>
</dbReference>
<accession>A0A2U1IUQ2</accession>